<name>A0AAP2GUZ7_9BACT</name>
<protein>
    <submittedName>
        <fullName evidence="1">Uncharacterized protein</fullName>
    </submittedName>
</protein>
<sequence>MKTGLALFLLLPLPLFGQLLEESSRVAIPVKGTTVVVYAMVDCAHCYYYLPPALHVSQRQDTQVLEASFISWEQEGGSPAGGIFHVLTDWGLPAQGEDSVQTKLRARYDSLAVLSGPAVVRAADEGVRVVGKDSLTTILTRSLQRTQVPPSTPGARMALSFRFDADGVQEFKRCLRAPDGVTATLAVTYYYRLRSARGAVLDRPVTLQLPFKTILKQLTVTP</sequence>
<proteinExistence type="predicted"/>
<comment type="caution">
    <text evidence="1">The sequence shown here is derived from an EMBL/GenBank/DDBJ whole genome shotgun (WGS) entry which is preliminary data.</text>
</comment>
<dbReference type="Proteomes" id="UP001319080">
    <property type="component" value="Unassembled WGS sequence"/>
</dbReference>
<reference evidence="1 2" key="1">
    <citation type="submission" date="2021-05" db="EMBL/GenBank/DDBJ databases">
        <title>A Polyphasic approach of four new species of the genus Ohtaekwangia: Ohtaekwangia histidinii sp. nov., Ohtaekwangia cretensis sp. nov., Ohtaekwangia indiensis sp. nov., Ohtaekwangia reichenbachii sp. nov. from diverse environment.</title>
        <authorList>
            <person name="Octaviana S."/>
        </authorList>
    </citation>
    <scope>NUCLEOTIDE SEQUENCE [LARGE SCALE GENOMIC DNA]</scope>
    <source>
        <strain evidence="1 2">PWU5</strain>
    </source>
</reference>
<evidence type="ECO:0000313" key="2">
    <source>
        <dbReference type="Proteomes" id="UP001319080"/>
    </source>
</evidence>
<accession>A0AAP2GUZ7</accession>
<gene>
    <name evidence="1" type="ORF">KK062_15435</name>
</gene>
<dbReference type="EMBL" id="JAHESE010000015">
    <property type="protein sequence ID" value="MBT1709635.1"/>
    <property type="molecule type" value="Genomic_DNA"/>
</dbReference>
<keyword evidence="2" id="KW-1185">Reference proteome</keyword>
<evidence type="ECO:0000313" key="1">
    <source>
        <dbReference type="EMBL" id="MBT1709635.1"/>
    </source>
</evidence>
<organism evidence="1 2">
    <name type="scientific">Dawidia cretensis</name>
    <dbReference type="NCBI Taxonomy" id="2782350"/>
    <lineage>
        <taxon>Bacteria</taxon>
        <taxon>Pseudomonadati</taxon>
        <taxon>Bacteroidota</taxon>
        <taxon>Cytophagia</taxon>
        <taxon>Cytophagales</taxon>
        <taxon>Chryseotaleaceae</taxon>
        <taxon>Dawidia</taxon>
    </lineage>
</organism>
<dbReference type="AlphaFoldDB" id="A0AAP2GUZ7"/>
<dbReference type="RefSeq" id="WP_254085214.1">
    <property type="nucleotide sequence ID" value="NZ_JAHESE010000015.1"/>
</dbReference>